<dbReference type="GO" id="GO:0006623">
    <property type="term" value="P:protein targeting to vacuole"/>
    <property type="evidence" value="ECO:0007669"/>
    <property type="project" value="InterPro"/>
</dbReference>
<dbReference type="Gene3D" id="2.130.10.10">
    <property type="entry name" value="YVTN repeat-like/Quinoprotein amine dehydrogenase"/>
    <property type="match status" value="1"/>
</dbReference>
<accession>A0A821QCN1</accession>
<dbReference type="PANTHER" id="PTHR12616:SF8">
    <property type="entry name" value="VACUOLAR PROTEIN SORTING-ASSOCIATED PROTEIN 8 HOMOLOG"/>
    <property type="match status" value="1"/>
</dbReference>
<gene>
    <name evidence="1" type="ORF">PMACD_LOCUS4679</name>
</gene>
<dbReference type="GO" id="GO:0005770">
    <property type="term" value="C:late endosome"/>
    <property type="evidence" value="ECO:0007669"/>
    <property type="project" value="TreeGrafter"/>
</dbReference>
<dbReference type="InterPro" id="IPR011047">
    <property type="entry name" value="Quinoprotein_ADH-like_sf"/>
</dbReference>
<dbReference type="SUPFAM" id="SSF50998">
    <property type="entry name" value="Quinoprotein alcohol dehydrogenase-like"/>
    <property type="match status" value="1"/>
</dbReference>
<dbReference type="GO" id="GO:0030897">
    <property type="term" value="C:HOPS complex"/>
    <property type="evidence" value="ECO:0007669"/>
    <property type="project" value="TreeGrafter"/>
</dbReference>
<dbReference type="AlphaFoldDB" id="A0A821QCN1"/>
<comment type="caution">
    <text evidence="1">The sequence shown here is derived from an EMBL/GenBank/DDBJ whole genome shotgun (WGS) entry which is preliminary data.</text>
</comment>
<protein>
    <recommendedName>
        <fullName evidence="3">Vacuolar protein sorting-associated protein 8 homolog</fullName>
    </recommendedName>
</protein>
<keyword evidence="2" id="KW-1185">Reference proteome</keyword>
<dbReference type="GO" id="GO:0034058">
    <property type="term" value="P:endosomal vesicle fusion"/>
    <property type="evidence" value="ECO:0007669"/>
    <property type="project" value="TreeGrafter"/>
</dbReference>
<dbReference type="InterPro" id="IPR045111">
    <property type="entry name" value="Vps41/Vps8"/>
</dbReference>
<evidence type="ECO:0000313" key="2">
    <source>
        <dbReference type="Proteomes" id="UP000663880"/>
    </source>
</evidence>
<evidence type="ECO:0000313" key="1">
    <source>
        <dbReference type="EMBL" id="CAF4822239.1"/>
    </source>
</evidence>
<sequence length="1134" mass="123918">MDTLKTPSIPSLLDSDIESVGSFRYDDFEELDEEEYALPASEAPTLEEILSSDVNEHTEVELAEEVTEKEAKEPATCSALQVDFLQAVSQQLTQAEERSSAGPATALSVGSNGRLTVGTAHGHLLSFHDQTLRWVCNGNGDCGAVTCLAYNYDSTRLLVGFARGHVFQYESIQGVVLRKITLGGETWGILRVTWAGTAGLALDTGGSVWLIRFSRPLGVRSAKVSCLFSGARGEVLAMAARDARILALVTLTRVIVVAGGQAAGVRIAQHSNLMPVIEWFDPNNRLLVCARGLVLQWLTVTITGPGSKLGLKPVKRVELKTSPLWLGWLGGSLTIFDSEEKLRLWGDDYDKPLDLSHIEPVYASAFFKGHWTDGRVSQAMCKAGDSALAGACVSEGTLSILGRRGIVRIGPRDILSRAQAFMASGHHLQALKLLCSTQGPKSSELASEFVINISERPHILNNKNVAVQVVKLCFKFGLTDELWSCLWENCSQENAFVEALGDAAVRGDMANNPPTPDFTQALMERLADFEPDLVERVVASLPLTAIDPHRASLFTRERKLWRGVAAIAAALDGCSGAMRELVQYVDPECRLRSNCQCAGGALVLAAADALAARSPACRPLPPHAKPSARHDALHTLLHEEGEMRCPLRALVEHETSAAVRLVEQCSRDPPFAGPLGKQNRLRVARALISYSVHIQEPDRKLEILQFITGQLSNGSLPLDQDLIEKVKDLACSIPGEKAERAWLDVLLRLRGHRERLLQHYRDALPRPRLLWRIDTLLNKHELAIKEFFDIENPSERDVDELFEYIQSRIEVDSAAKTQLHEYLPALIKLRPNAAASLLTDEAMESLAPVVKQLTPERTLEFGKCLLDMERLTGDVAALYLRCLCVTRPAEVKHFLSAHAGIVRPEDALSLVKELGPKHAEPVCLEAAGDHVGALDASLRLIRNASEENRPALAVEASELCVRIAPTVPRSVAAEMWTRLVRSVDALPPATLFEAVAYMPLEELLVKSCNSAQVRSILADGASGRAMWQSARRIAGREAHEALARALSVARRGLRVQGRCVRCGDPLEARVGVRTAHCSRAFHADCEVSPVCECGRRLPSALLTLPPLAVPHPVPPQQFKLLLVAPPRPDLEGLV</sequence>
<dbReference type="Pfam" id="PF23410">
    <property type="entry name" value="Beta-prop_VPS8"/>
    <property type="match status" value="1"/>
</dbReference>
<dbReference type="OrthoDB" id="289913at2759"/>
<name>A0A821QCN1_9NEOP</name>
<dbReference type="EMBL" id="CAJOBZ010000008">
    <property type="protein sequence ID" value="CAF4822239.1"/>
    <property type="molecule type" value="Genomic_DNA"/>
</dbReference>
<dbReference type="InterPro" id="IPR015943">
    <property type="entry name" value="WD40/YVTN_repeat-like_dom_sf"/>
</dbReference>
<reference evidence="1" key="1">
    <citation type="submission" date="2021-02" db="EMBL/GenBank/DDBJ databases">
        <authorList>
            <person name="Steward A R."/>
        </authorList>
    </citation>
    <scope>NUCLEOTIDE SEQUENCE</scope>
</reference>
<proteinExistence type="predicted"/>
<dbReference type="PANTHER" id="PTHR12616">
    <property type="entry name" value="VACUOLAR PROTEIN SORTING VPS41"/>
    <property type="match status" value="1"/>
</dbReference>
<evidence type="ECO:0008006" key="3">
    <source>
        <dbReference type="Google" id="ProtNLM"/>
    </source>
</evidence>
<dbReference type="Proteomes" id="UP000663880">
    <property type="component" value="Unassembled WGS sequence"/>
</dbReference>
<organism evidence="1 2">
    <name type="scientific">Pieris macdunnoughi</name>
    <dbReference type="NCBI Taxonomy" id="345717"/>
    <lineage>
        <taxon>Eukaryota</taxon>
        <taxon>Metazoa</taxon>
        <taxon>Ecdysozoa</taxon>
        <taxon>Arthropoda</taxon>
        <taxon>Hexapoda</taxon>
        <taxon>Insecta</taxon>
        <taxon>Pterygota</taxon>
        <taxon>Neoptera</taxon>
        <taxon>Endopterygota</taxon>
        <taxon>Lepidoptera</taxon>
        <taxon>Glossata</taxon>
        <taxon>Ditrysia</taxon>
        <taxon>Papilionoidea</taxon>
        <taxon>Pieridae</taxon>
        <taxon>Pierinae</taxon>
        <taxon>Pieris</taxon>
    </lineage>
</organism>